<evidence type="ECO:0000313" key="2">
    <source>
        <dbReference type="Proteomes" id="UP000077202"/>
    </source>
</evidence>
<dbReference type="AlphaFoldDB" id="A0A176W5V5"/>
<comment type="caution">
    <text evidence="1">The sequence shown here is derived from an EMBL/GenBank/DDBJ whole genome shotgun (WGS) entry which is preliminary data.</text>
</comment>
<dbReference type="InterPro" id="IPR019516">
    <property type="entry name" value="Glomulin/ALF4"/>
</dbReference>
<protein>
    <submittedName>
        <fullName evidence="1">Uncharacterized protein</fullName>
    </submittedName>
</protein>
<organism evidence="1 2">
    <name type="scientific">Marchantia polymorpha subsp. ruderalis</name>
    <dbReference type="NCBI Taxonomy" id="1480154"/>
    <lineage>
        <taxon>Eukaryota</taxon>
        <taxon>Viridiplantae</taxon>
        <taxon>Streptophyta</taxon>
        <taxon>Embryophyta</taxon>
        <taxon>Marchantiophyta</taxon>
        <taxon>Marchantiopsida</taxon>
        <taxon>Marchantiidae</taxon>
        <taxon>Marchantiales</taxon>
        <taxon>Marchantiaceae</taxon>
        <taxon>Marchantia</taxon>
    </lineage>
</organism>
<accession>A0A176W5V5</accession>
<dbReference type="Proteomes" id="UP000077202">
    <property type="component" value="Unassembled WGS sequence"/>
</dbReference>
<proteinExistence type="predicted"/>
<dbReference type="PANTHER" id="PTHR15430">
    <property type="entry name" value="GLOMULIN"/>
    <property type="match status" value="1"/>
</dbReference>
<reference evidence="1" key="1">
    <citation type="submission" date="2016-03" db="EMBL/GenBank/DDBJ databases">
        <title>Mechanisms controlling the formation of the plant cell surface in tip-growing cells are functionally conserved among land plants.</title>
        <authorList>
            <person name="Honkanen S."/>
            <person name="Jones V.A."/>
            <person name="Morieri G."/>
            <person name="Champion C."/>
            <person name="Hetherington A.J."/>
            <person name="Kelly S."/>
            <person name="Saint-Marcoux D."/>
            <person name="Proust H."/>
            <person name="Prescott H."/>
            <person name="Dolan L."/>
        </authorList>
    </citation>
    <scope>NUCLEOTIDE SEQUENCE [LARGE SCALE GENOMIC DNA]</scope>
    <source>
        <tissue evidence="1">Whole gametophyte</tissue>
    </source>
</reference>
<name>A0A176W5V5_MARPO</name>
<dbReference type="PANTHER" id="PTHR15430:SF1">
    <property type="entry name" value="GLOMULIN"/>
    <property type="match status" value="1"/>
</dbReference>
<keyword evidence="2" id="KW-1185">Reference proteome</keyword>
<sequence length="621" mass="69175">MMAGRSSSRFYILYLSEYVPQALVSKFAKARSVFYLLSLQSDKPLLSVNVLAQQAGGEGQGREVAEFVDNLKARLKEVERGSEWTRQCEDLLKKINSSLDPNVAYGQELLDIAGGSDLLEVVVQYAGISEGCEANINTLIANMAASCDPREMFTIFFEVINIYTKPRTLHLCIPLLHGLSIVFPRIRRRQVEFFKEAIPGLLEVGRAALEVKGATGENDSDDEVSESRAQQIPHYRVPDNIPSKLVEKLVNLGKTMREVYTGDSLASCSTSAIEGGVPEIVMEVMNLLSSSNLFVKEILTTRKLEEILDRYSDEDEDQILRTRFEATVGAALAVYWYIFNKDSSTVTLVFDFLKSQVENSGRQGVSYVINMASILLVPLGWNQDVSFQQKGVTLLTSILEVLKTISNTSHTVQPDDSSIYIMPALKRIQDLVVHTANTKLRREAYALLIKVSLLLNCVKDEVVSAWPPVVDLPIQRGSDGLSTSASAETFTEGMTLSPFVNSQVLQFIQCVLRTRDGDLAELPRNIDAVVSALNLYRFLLIRESSGNTNYTQVLGHDELVKGRTYWLLPIREQALSVRSVLERVDSETDSSADMMLAIDCLQSVLYRCLEIVEEVQRGLPN</sequence>
<dbReference type="EMBL" id="LVLJ01001739">
    <property type="protein sequence ID" value="OAE28428.1"/>
    <property type="molecule type" value="Genomic_DNA"/>
</dbReference>
<dbReference type="GO" id="GO:0055105">
    <property type="term" value="F:ubiquitin-protein transferase inhibitor activity"/>
    <property type="evidence" value="ECO:0007669"/>
    <property type="project" value="TreeGrafter"/>
</dbReference>
<gene>
    <name evidence="1" type="ORF">AXG93_115s1170</name>
</gene>
<dbReference type="GO" id="GO:0005737">
    <property type="term" value="C:cytoplasm"/>
    <property type="evidence" value="ECO:0007669"/>
    <property type="project" value="TreeGrafter"/>
</dbReference>
<evidence type="ECO:0000313" key="1">
    <source>
        <dbReference type="EMBL" id="OAE28428.1"/>
    </source>
</evidence>